<gene>
    <name evidence="1" type="ORF">A3B86_03490</name>
</gene>
<comment type="caution">
    <text evidence="1">The sequence shown here is derived from an EMBL/GenBank/DDBJ whole genome shotgun (WGS) entry which is preliminary data.</text>
</comment>
<proteinExistence type="predicted"/>
<dbReference type="EMBL" id="MGJN01000019">
    <property type="protein sequence ID" value="OGN06483.1"/>
    <property type="molecule type" value="Genomic_DNA"/>
</dbReference>
<evidence type="ECO:0000313" key="2">
    <source>
        <dbReference type="Proteomes" id="UP000176834"/>
    </source>
</evidence>
<organism evidence="1 2">
    <name type="scientific">Candidatus Yanofskybacteria bacterium RIFCSPHIGHO2_02_FULL_38_22b</name>
    <dbReference type="NCBI Taxonomy" id="1802673"/>
    <lineage>
        <taxon>Bacteria</taxon>
        <taxon>Candidatus Yanofskyibacteriota</taxon>
    </lineage>
</organism>
<protein>
    <submittedName>
        <fullName evidence="1">Uncharacterized protein</fullName>
    </submittedName>
</protein>
<dbReference type="AlphaFoldDB" id="A0A1F8F049"/>
<evidence type="ECO:0000313" key="1">
    <source>
        <dbReference type="EMBL" id="OGN06483.1"/>
    </source>
</evidence>
<name>A0A1F8F049_9BACT</name>
<accession>A0A1F8F049</accession>
<reference evidence="1 2" key="1">
    <citation type="journal article" date="2016" name="Nat. Commun.">
        <title>Thousands of microbial genomes shed light on interconnected biogeochemical processes in an aquifer system.</title>
        <authorList>
            <person name="Anantharaman K."/>
            <person name="Brown C.T."/>
            <person name="Hug L.A."/>
            <person name="Sharon I."/>
            <person name="Castelle C.J."/>
            <person name="Probst A.J."/>
            <person name="Thomas B.C."/>
            <person name="Singh A."/>
            <person name="Wilkins M.J."/>
            <person name="Karaoz U."/>
            <person name="Brodie E.L."/>
            <person name="Williams K.H."/>
            <person name="Hubbard S.S."/>
            <person name="Banfield J.F."/>
        </authorList>
    </citation>
    <scope>NUCLEOTIDE SEQUENCE [LARGE SCALE GENOMIC DNA]</scope>
</reference>
<dbReference type="Proteomes" id="UP000176834">
    <property type="component" value="Unassembled WGS sequence"/>
</dbReference>
<sequence>MIVIGIWNKVFKSSHFIFAENLEEYKKRCGPNWDLWYEIETTENVPEVVVDKIQILIDMNKDSQAAIDNIAAAFWFGLYCGQNEKRLLKTRLDELVIIAGKAGRCQDVTDLQKEIQILKEKLSKLG</sequence>